<dbReference type="GO" id="GO:0008270">
    <property type="term" value="F:zinc ion binding"/>
    <property type="evidence" value="ECO:0007669"/>
    <property type="project" value="UniProtKB-KW"/>
</dbReference>
<dbReference type="InterPro" id="IPR013087">
    <property type="entry name" value="Znf_C2H2_type"/>
</dbReference>
<evidence type="ECO:0000313" key="13">
    <source>
        <dbReference type="EMBL" id="KAK5531839.1"/>
    </source>
</evidence>
<feature type="domain" description="C2H2-type" evidence="12">
    <location>
        <begin position="29"/>
        <end position="56"/>
    </location>
</feature>
<evidence type="ECO:0000256" key="11">
    <source>
        <dbReference type="SAM" id="MobiDB-lite"/>
    </source>
</evidence>
<dbReference type="InterPro" id="IPR051007">
    <property type="entry name" value="creA/MIG_C2H2-ZnF"/>
</dbReference>
<sequence>MAAAVSLLPTAIAPLNNNPDDRLDLPRPHRCHLCDRAFHRLEDQTRHIRTHPGTKVYACRFPGCSKCFSRPDELTWHSRFHTKPNSHLTTGKSVLAASNYPDHPPRLGKDGVSKPTTLDRQHLEQPWKRIPFRDRFEIDQITKAGGFHTVAESPLDTSRTAEVPSPLGGKLLKLHELRGQEDKTVLTADAGTTSDPVAPERHLQSPEFKKLPEPVLTSQSSVGNAEHAHFNSWKPWTNPSHEDKSIAPSFQELKRGPIEWNLPLWAFDTALLHKGTNRPEEKAVPVTESDSTFYSEGEESFVLDRSSQPAVNFEHDDYLDKATADIVQGLVKDFLPLLKGLATDCPERSGHPSTSSGTASYRLASPTSTSGTTSLTSFPRVNESRRSDDDEIGDGHGRQKRPRFDEVEPNASSSKKLLACPYAKHDPERYSERNTTRTETAYHKCASKILTDIPRLKQHLYRVHKRPEHTCSSCFACFENAQSRISHERSRSCEIVECPFGEKMNPAQYQAVKRRQVGQDCVASWFAIFGILFPGAPLPDNPYVECTESLMVGRIVGEFTNFVEHEAPRRLAERIGVQIFGVENQAQHQWWLNQVLEESLPLVLAEMRRQFQILTETQVSG</sequence>
<comment type="similarity">
    <text evidence="9">Belongs to the creA/MIG C2H2-type zinc-finger protein family.</text>
</comment>
<evidence type="ECO:0000256" key="9">
    <source>
        <dbReference type="ARBA" id="ARBA00038023"/>
    </source>
</evidence>
<dbReference type="GO" id="GO:0000433">
    <property type="term" value="P:carbon catabolite repression of transcription from RNA polymerase II promoter by glucose"/>
    <property type="evidence" value="ECO:0007669"/>
    <property type="project" value="TreeGrafter"/>
</dbReference>
<dbReference type="PANTHER" id="PTHR47428">
    <property type="entry name" value="REGULATORY PROTEIN MIG1-RELATED"/>
    <property type="match status" value="1"/>
</dbReference>
<gene>
    <name evidence="13" type="ORF">LTR25_008169</name>
</gene>
<comment type="caution">
    <text evidence="13">The sequence shown here is derived from an EMBL/GenBank/DDBJ whole genome shotgun (WGS) entry which is preliminary data.</text>
</comment>
<dbReference type="Proteomes" id="UP001345827">
    <property type="component" value="Unassembled WGS sequence"/>
</dbReference>
<dbReference type="Gene3D" id="3.30.160.60">
    <property type="entry name" value="Classic Zinc Finger"/>
    <property type="match status" value="2"/>
</dbReference>
<keyword evidence="6" id="KW-0805">Transcription regulation</keyword>
<feature type="region of interest" description="Disordered" evidence="11">
    <location>
        <begin position="88"/>
        <end position="123"/>
    </location>
</feature>
<reference evidence="13 14" key="1">
    <citation type="submission" date="2023-06" db="EMBL/GenBank/DDBJ databases">
        <title>Black Yeasts Isolated from many extreme environments.</title>
        <authorList>
            <person name="Coleine C."/>
            <person name="Stajich J.E."/>
            <person name="Selbmann L."/>
        </authorList>
    </citation>
    <scope>NUCLEOTIDE SEQUENCE [LARGE SCALE GENOMIC DNA]</scope>
    <source>
        <strain evidence="13 14">CCFEE 5887</strain>
    </source>
</reference>
<evidence type="ECO:0000256" key="7">
    <source>
        <dbReference type="ARBA" id="ARBA00023163"/>
    </source>
</evidence>
<dbReference type="GO" id="GO:0005634">
    <property type="term" value="C:nucleus"/>
    <property type="evidence" value="ECO:0007669"/>
    <property type="project" value="UniProtKB-SubCell"/>
</dbReference>
<evidence type="ECO:0000256" key="2">
    <source>
        <dbReference type="ARBA" id="ARBA00022723"/>
    </source>
</evidence>
<keyword evidence="14" id="KW-1185">Reference proteome</keyword>
<comment type="subcellular location">
    <subcellularLocation>
        <location evidence="1">Nucleus</location>
    </subcellularLocation>
</comment>
<dbReference type="EMBL" id="JAXLQG010000016">
    <property type="protein sequence ID" value="KAK5531839.1"/>
    <property type="molecule type" value="Genomic_DNA"/>
</dbReference>
<dbReference type="SMART" id="SM00355">
    <property type="entry name" value="ZnF_C2H2"/>
    <property type="match status" value="3"/>
</dbReference>
<evidence type="ECO:0000256" key="5">
    <source>
        <dbReference type="ARBA" id="ARBA00022833"/>
    </source>
</evidence>
<organism evidence="13 14">
    <name type="scientific">Vermiconidia calcicola</name>
    <dbReference type="NCBI Taxonomy" id="1690605"/>
    <lineage>
        <taxon>Eukaryota</taxon>
        <taxon>Fungi</taxon>
        <taxon>Dikarya</taxon>
        <taxon>Ascomycota</taxon>
        <taxon>Pezizomycotina</taxon>
        <taxon>Dothideomycetes</taxon>
        <taxon>Dothideomycetidae</taxon>
        <taxon>Mycosphaerellales</taxon>
        <taxon>Extremaceae</taxon>
        <taxon>Vermiconidia</taxon>
    </lineage>
</organism>
<keyword evidence="7" id="KW-0804">Transcription</keyword>
<dbReference type="PROSITE" id="PS50157">
    <property type="entry name" value="ZINC_FINGER_C2H2_2"/>
    <property type="match status" value="2"/>
</dbReference>
<evidence type="ECO:0000313" key="14">
    <source>
        <dbReference type="Proteomes" id="UP001345827"/>
    </source>
</evidence>
<dbReference type="InterPro" id="IPR036236">
    <property type="entry name" value="Znf_C2H2_sf"/>
</dbReference>
<dbReference type="AlphaFoldDB" id="A0AAV9PYW6"/>
<dbReference type="PANTHER" id="PTHR47428:SF2">
    <property type="entry name" value="ZINC FINGER PROTEIN RSV1"/>
    <property type="match status" value="1"/>
</dbReference>
<proteinExistence type="inferred from homology"/>
<name>A0AAV9PYW6_9PEZI</name>
<dbReference type="GO" id="GO:0005737">
    <property type="term" value="C:cytoplasm"/>
    <property type="evidence" value="ECO:0007669"/>
    <property type="project" value="TreeGrafter"/>
</dbReference>
<protein>
    <recommendedName>
        <fullName evidence="12">C2H2-type domain-containing protein</fullName>
    </recommendedName>
</protein>
<dbReference type="GO" id="GO:0000978">
    <property type="term" value="F:RNA polymerase II cis-regulatory region sequence-specific DNA binding"/>
    <property type="evidence" value="ECO:0007669"/>
    <property type="project" value="TreeGrafter"/>
</dbReference>
<dbReference type="PROSITE" id="PS00028">
    <property type="entry name" value="ZINC_FINGER_C2H2_1"/>
    <property type="match status" value="2"/>
</dbReference>
<feature type="domain" description="C2H2-type" evidence="12">
    <location>
        <begin position="57"/>
        <end position="86"/>
    </location>
</feature>
<feature type="region of interest" description="Disordered" evidence="11">
    <location>
        <begin position="344"/>
        <end position="418"/>
    </location>
</feature>
<feature type="compositionally biased region" description="Low complexity" evidence="11">
    <location>
        <begin position="365"/>
        <end position="377"/>
    </location>
</feature>
<evidence type="ECO:0000256" key="1">
    <source>
        <dbReference type="ARBA" id="ARBA00004123"/>
    </source>
</evidence>
<evidence type="ECO:0000259" key="12">
    <source>
        <dbReference type="PROSITE" id="PS50157"/>
    </source>
</evidence>
<evidence type="ECO:0000256" key="3">
    <source>
        <dbReference type="ARBA" id="ARBA00022737"/>
    </source>
</evidence>
<keyword evidence="4 10" id="KW-0863">Zinc-finger</keyword>
<evidence type="ECO:0000256" key="6">
    <source>
        <dbReference type="ARBA" id="ARBA00023015"/>
    </source>
</evidence>
<evidence type="ECO:0000256" key="8">
    <source>
        <dbReference type="ARBA" id="ARBA00023242"/>
    </source>
</evidence>
<keyword evidence="3" id="KW-0677">Repeat</keyword>
<keyword evidence="5" id="KW-0862">Zinc</keyword>
<keyword evidence="2" id="KW-0479">Metal-binding</keyword>
<feature type="compositionally biased region" description="Basic and acidic residues" evidence="11">
    <location>
        <begin position="382"/>
        <end position="406"/>
    </location>
</feature>
<feature type="compositionally biased region" description="Basic and acidic residues" evidence="11">
    <location>
        <begin position="103"/>
        <end position="123"/>
    </location>
</feature>
<dbReference type="SUPFAM" id="SSF57667">
    <property type="entry name" value="beta-beta-alpha zinc fingers"/>
    <property type="match status" value="1"/>
</dbReference>
<evidence type="ECO:0000256" key="4">
    <source>
        <dbReference type="ARBA" id="ARBA00022771"/>
    </source>
</evidence>
<keyword evidence="8" id="KW-0539">Nucleus</keyword>
<accession>A0AAV9PYW6</accession>
<evidence type="ECO:0000256" key="10">
    <source>
        <dbReference type="PROSITE-ProRule" id="PRU00042"/>
    </source>
</evidence>